<name>A0ABV5JUG3_9ACTN</name>
<dbReference type="RefSeq" id="WP_182633351.1">
    <property type="nucleotide sequence ID" value="NZ_JBHMDY010000028.1"/>
</dbReference>
<proteinExistence type="predicted"/>
<accession>A0ABV5JUG3</accession>
<comment type="caution">
    <text evidence="1">The sequence shown here is derived from an EMBL/GenBank/DDBJ whole genome shotgun (WGS) entry which is preliminary data.</text>
</comment>
<dbReference type="EMBL" id="JBHMDY010000028">
    <property type="protein sequence ID" value="MFB9261328.1"/>
    <property type="molecule type" value="Genomic_DNA"/>
</dbReference>
<organism evidence="1 2">
    <name type="scientific">Dietzia aerolata</name>
    <dbReference type="NCBI Taxonomy" id="595984"/>
    <lineage>
        <taxon>Bacteria</taxon>
        <taxon>Bacillati</taxon>
        <taxon>Actinomycetota</taxon>
        <taxon>Actinomycetes</taxon>
        <taxon>Mycobacteriales</taxon>
        <taxon>Dietziaceae</taxon>
        <taxon>Dietzia</taxon>
    </lineage>
</organism>
<sequence length="194" mass="21039">MQNTKTTTAQLITPGLDDTRAAYESIRALGVDPHTAADWLRDHVRTVTRDDLAAQLDRNAGRANTTTTVTDQHALAMVRALRTAVKVYNRSRPRLTVVDQIATESGAAAVNRAAVLRQVRTPSEGPAFLGRYNIQRNGTAATLHGYEIAGRLHISGGAVRAFIATFTTFTPGGKPRGMLRLADFRVILPGKITH</sequence>
<dbReference type="Proteomes" id="UP001589700">
    <property type="component" value="Unassembled WGS sequence"/>
</dbReference>
<evidence type="ECO:0000313" key="1">
    <source>
        <dbReference type="EMBL" id="MFB9261328.1"/>
    </source>
</evidence>
<protein>
    <submittedName>
        <fullName evidence="1">Uncharacterized protein</fullName>
    </submittedName>
</protein>
<keyword evidence="2" id="KW-1185">Reference proteome</keyword>
<evidence type="ECO:0000313" key="2">
    <source>
        <dbReference type="Proteomes" id="UP001589700"/>
    </source>
</evidence>
<reference evidence="1 2" key="1">
    <citation type="submission" date="2024-09" db="EMBL/GenBank/DDBJ databases">
        <authorList>
            <person name="Sun Q."/>
            <person name="Mori K."/>
        </authorList>
    </citation>
    <scope>NUCLEOTIDE SEQUENCE [LARGE SCALE GENOMIC DNA]</scope>
    <source>
        <strain evidence="1 2">CCM 7659</strain>
    </source>
</reference>
<gene>
    <name evidence="1" type="ORF">ACFFVD_16190</name>
</gene>